<evidence type="ECO:0000256" key="13">
    <source>
        <dbReference type="ARBA" id="ARBA00022753"/>
    </source>
</evidence>
<dbReference type="PROSITE" id="PS00847">
    <property type="entry name" value="MCM_1"/>
    <property type="match status" value="1"/>
</dbReference>
<evidence type="ECO:0000256" key="2">
    <source>
        <dbReference type="ARBA" id="ARBA00004123"/>
    </source>
</evidence>
<gene>
    <name evidence="30" type="ORF">G7K_1083-t1</name>
</gene>
<dbReference type="Pfam" id="PF17855">
    <property type="entry name" value="MCM_lid"/>
    <property type="match status" value="1"/>
</dbReference>
<feature type="compositionally biased region" description="Low complexity" evidence="26">
    <location>
        <begin position="1497"/>
        <end position="1514"/>
    </location>
</feature>
<evidence type="ECO:0000256" key="12">
    <source>
        <dbReference type="ARBA" id="ARBA00022741"/>
    </source>
</evidence>
<dbReference type="PRINTS" id="PR00452">
    <property type="entry name" value="SH3DOMAIN"/>
</dbReference>
<dbReference type="SUPFAM" id="SSF48464">
    <property type="entry name" value="ENTH/VHS domain"/>
    <property type="match status" value="1"/>
</dbReference>
<keyword evidence="16 25" id="KW-0067">ATP-binding</keyword>
<keyword evidence="15" id="KW-0347">Helicase</keyword>
<evidence type="ECO:0000256" key="1">
    <source>
        <dbReference type="ARBA" id="ARBA00002654"/>
    </source>
</evidence>
<dbReference type="InterPro" id="IPR008049">
    <property type="entry name" value="MCM6"/>
</dbReference>
<feature type="compositionally biased region" description="Low complexity" evidence="26">
    <location>
        <begin position="1142"/>
        <end position="1172"/>
    </location>
</feature>
<name>A0A0E9NBW1_SAICN</name>
<keyword evidence="19" id="KW-0539">Nucleus</keyword>
<dbReference type="GO" id="GO:0007034">
    <property type="term" value="P:vacuolar transport"/>
    <property type="evidence" value="ECO:0007669"/>
    <property type="project" value="UniProtKB-ARBA"/>
</dbReference>
<evidence type="ECO:0000256" key="22">
    <source>
        <dbReference type="ARBA" id="ARBA00073751"/>
    </source>
</evidence>
<keyword evidence="31" id="KW-1185">Reference proteome</keyword>
<dbReference type="SUPFAM" id="SSF89009">
    <property type="entry name" value="GAT-like domain"/>
    <property type="match status" value="1"/>
</dbReference>
<dbReference type="PANTHER" id="PTHR11630:SF43">
    <property type="entry name" value="DNA REPLICATION LICENSING FACTOR MCM6"/>
    <property type="match status" value="1"/>
</dbReference>
<dbReference type="GO" id="GO:0097373">
    <property type="term" value="C:MCM core complex"/>
    <property type="evidence" value="ECO:0007669"/>
    <property type="project" value="UniProtKB-ARBA"/>
</dbReference>
<dbReference type="InterPro" id="IPR003903">
    <property type="entry name" value="UIM_dom"/>
</dbReference>
<dbReference type="Pfam" id="PF14551">
    <property type="entry name" value="MCM_N"/>
    <property type="match status" value="1"/>
</dbReference>
<dbReference type="PROSITE" id="PS50051">
    <property type="entry name" value="MCM_2"/>
    <property type="match status" value="1"/>
</dbReference>
<dbReference type="Pfam" id="PF03127">
    <property type="entry name" value="GAT"/>
    <property type="match status" value="1"/>
</dbReference>
<feature type="compositionally biased region" description="Basic and acidic residues" evidence="26">
    <location>
        <begin position="1114"/>
        <end position="1126"/>
    </location>
</feature>
<evidence type="ECO:0000256" key="11">
    <source>
        <dbReference type="ARBA" id="ARBA00022705"/>
    </source>
</evidence>
<evidence type="ECO:0000256" key="5">
    <source>
        <dbReference type="ARBA" id="ARBA00009666"/>
    </source>
</evidence>
<dbReference type="InterPro" id="IPR031327">
    <property type="entry name" value="MCM"/>
</dbReference>
<organism evidence="30 31">
    <name type="scientific">Saitoella complicata (strain BCRC 22490 / CBS 7301 / JCM 7358 / NBRC 10748 / NRRL Y-17804)</name>
    <dbReference type="NCBI Taxonomy" id="698492"/>
    <lineage>
        <taxon>Eukaryota</taxon>
        <taxon>Fungi</taxon>
        <taxon>Dikarya</taxon>
        <taxon>Ascomycota</taxon>
        <taxon>Taphrinomycotina</taxon>
        <taxon>Taphrinomycotina incertae sedis</taxon>
        <taxon>Saitoella</taxon>
    </lineage>
</organism>
<dbReference type="InterPro" id="IPR012340">
    <property type="entry name" value="NA-bd_OB-fold"/>
</dbReference>
<dbReference type="InterPro" id="IPR041024">
    <property type="entry name" value="Mcm6_C"/>
</dbReference>
<dbReference type="CDD" id="cd16978">
    <property type="entry name" value="VHS_HSE1"/>
    <property type="match status" value="1"/>
</dbReference>
<keyword evidence="11" id="KW-0235">DNA replication</keyword>
<feature type="compositionally biased region" description="Acidic residues" evidence="26">
    <location>
        <begin position="765"/>
        <end position="783"/>
    </location>
</feature>
<dbReference type="GO" id="GO:0015031">
    <property type="term" value="P:protein transport"/>
    <property type="evidence" value="ECO:0007669"/>
    <property type="project" value="UniProtKB-KW"/>
</dbReference>
<dbReference type="FunFam" id="2.30.30.40:FF:000072">
    <property type="entry name" value="Unconventional Myosin IB"/>
    <property type="match status" value="1"/>
</dbReference>
<dbReference type="InterPro" id="IPR041562">
    <property type="entry name" value="MCM_lid"/>
</dbReference>
<feature type="region of interest" description="Disordered" evidence="26">
    <location>
        <begin position="765"/>
        <end position="807"/>
    </location>
</feature>
<reference evidence="30 31" key="1">
    <citation type="journal article" date="2011" name="J. Gen. Appl. Microbiol.">
        <title>Draft genome sequencing of the enigmatic yeast Saitoella complicata.</title>
        <authorList>
            <person name="Nishida H."/>
            <person name="Hamamoto M."/>
            <person name="Sugiyama J."/>
        </authorList>
    </citation>
    <scope>NUCLEOTIDE SEQUENCE [LARGE SCALE GENOMIC DNA]</scope>
    <source>
        <strain evidence="30 31">NRRL Y-17804</strain>
    </source>
</reference>
<dbReference type="SMART" id="SM00326">
    <property type="entry name" value="SH3"/>
    <property type="match status" value="1"/>
</dbReference>
<feature type="domain" description="SH3" evidence="27">
    <location>
        <begin position="1177"/>
        <end position="1236"/>
    </location>
</feature>
<evidence type="ECO:0000256" key="9">
    <source>
        <dbReference type="ARBA" id="ARBA00022443"/>
    </source>
</evidence>
<feature type="compositionally biased region" description="Low complexity" evidence="26">
    <location>
        <begin position="1371"/>
        <end position="1382"/>
    </location>
</feature>
<dbReference type="Proteomes" id="UP000033140">
    <property type="component" value="Unassembled WGS sequence"/>
</dbReference>
<evidence type="ECO:0000256" key="3">
    <source>
        <dbReference type="ARBA" id="ARBA00004125"/>
    </source>
</evidence>
<dbReference type="Gene3D" id="1.25.40.90">
    <property type="match status" value="1"/>
</dbReference>
<dbReference type="InterPro" id="IPR001452">
    <property type="entry name" value="SH3_domain"/>
</dbReference>
<dbReference type="GO" id="GO:0043130">
    <property type="term" value="F:ubiquitin binding"/>
    <property type="evidence" value="ECO:0007669"/>
    <property type="project" value="InterPro"/>
</dbReference>
<evidence type="ECO:0000256" key="6">
    <source>
        <dbReference type="ARBA" id="ARBA00012551"/>
    </source>
</evidence>
<keyword evidence="12 25" id="KW-0547">Nucleotide-binding</keyword>
<dbReference type="FunFam" id="3.40.50.300:FF:000115">
    <property type="entry name" value="DNA helicase"/>
    <property type="match status" value="1"/>
</dbReference>
<keyword evidence="9 24" id="KW-0728">SH3 domain</keyword>
<dbReference type="Pfam" id="PF00493">
    <property type="entry name" value="MCM"/>
    <property type="match status" value="1"/>
</dbReference>
<dbReference type="CDD" id="cd11805">
    <property type="entry name" value="SH3_GRB2_like_C"/>
    <property type="match status" value="1"/>
</dbReference>
<comment type="similarity">
    <text evidence="4 25">Belongs to the MCM family.</text>
</comment>
<dbReference type="CDD" id="cd17757">
    <property type="entry name" value="MCM6"/>
    <property type="match status" value="1"/>
</dbReference>
<dbReference type="PROSITE" id="PS50179">
    <property type="entry name" value="VHS"/>
    <property type="match status" value="1"/>
</dbReference>
<evidence type="ECO:0000256" key="15">
    <source>
        <dbReference type="ARBA" id="ARBA00022806"/>
    </source>
</evidence>
<dbReference type="CDD" id="cd21386">
    <property type="entry name" value="GAT_Hse1"/>
    <property type="match status" value="1"/>
</dbReference>
<dbReference type="InterPro" id="IPR027417">
    <property type="entry name" value="P-loop_NTPase"/>
</dbReference>
<sequence length="1614" mass="177927">MSSLVDALLQSDAGDDHDLPAPTPLPAPTSDPAGPLLNSDVNTDDDNAEGEMDESGGMARRRPRALRDAAVPMVQDTTGIRVRETFETFLEDFVEETESGPLPSATVSVSEKYYVAQIRGLRTYGLTTLYVDYNHLQGYQNGVLAEALTDQYYRFMPFLVQGLHTLVRRYEPEYFNKATTSTSSTASTAPSTRSKTGTDKSFQIAIYGLPLISKIRDLRTQKIGKLIAMSGTVTRTSEVRPELHMATFTCEACRTIVSGVEQVFKYTEPTTCPNETCANRTAWRLDVGNSTFIDWQKVRIQENSNEIPTGSMPRTLDVILRGETVERAKAGDKCIFTGTLIVVPDVAQLSAPGQRAESMRDTRGQSRGRDGFASEGVTGLKALGVRDLTYRLAFLACMVQSTDTRAAATGGDNEASTGDEEQDEFLSSLTQTEIDELRGMVHSDHIYSRLIASIAPTVYGHEIVKKGILLQLMGGVHKVTPEGIHLRGDINVCIVGDPSTSKSQFLKYVCSFLPRAVYTSGKASSAAGLTAAVVKDEETGEFTIEAGALMLADNGICCIDEFDKMDISDQVAIHEAMEQQTISIAKAGIQATLNARTSILAAANPVGGRYNRKTTLRANVAMSAPIMSRFDLFFVVLDECNENTDFNLASHIVNTHRLKDEAIQPEFSTEQLQRYIRYARTFKPKLTPESMAVLVEKYRELRNNDAQGVGRNSYRITVRQLESMVRLSEAIARANCVNDIHPNFVREAANLLRASIIHVERDDIGLDEEEGTETTQVQDEETTQVENLGAAEDVEMHDEQTQRPRKEKTKITYERYIKIMNMVVRKLYEDEQSASDVAGIDEEDLELWYLEKMAEELNTEEEMEQERNLFSKVLKRLVKDNYLLKMDGDEVEMPEVDAGADEEQPEGRRRAVYVLHPNCEVDAIVQAGEEIPHDARDDEPLVRRKPAYVTPELQRQQYRSQTNMFRAQVNPFDEGVTKATDENLTSENWEHILNVCDKVDANPENGSRDALGAIQKRLVHRSANVQLYALTLAEALSKNCGTKVHREMASRAFTQTLQRLVNDRATHSTVKSRIYELMEQWANEFKSDPSLGIMQEAFDTIKQAPGVQAPAKPQKREITDADRRKEEEELQMALALSLSDTSISGPSQPISQQQGQQQQEVSSPQESAQSAPHTTAATVSRVKALYDFTPTEAGELAFRKGDVISVLDSVFKDWWRGSLRGETGIFPVNYVEILPDPTPAELQRESEEEAKVFAESKNIELLLSMLSSNDPARNGAVAEDEQLQNLYHTTLAIRPKLVRLIEKYSQKKDDLIALNEKFIKARRDYDQLMEASMNHYSHARPPVGGMGYPGHASPPPTGPYGAVNVSPPPAQGGYAPQGHPAALAQPAYQRQSSYPVPQGAPAGYPPAQAPARRPSYDRVPSAPQGHAPPVAVGSPYGIAPVASPPAVDETGYVDDSSPYTQEPQATEPAHGYYGGSTAAPQAAQAHRASYYGALGAQEQQPQQPAAYQAGPYAGTEQHRSQENLRQPAHVSAQHSYYGAPAQQAQAEVQPVASPSAEVPSYYGAQQHAPAPQGGYYASEGYEQEQEQAQAPPHYQPPGPPTDGSAPAPGDYYRH</sequence>
<evidence type="ECO:0000259" key="29">
    <source>
        <dbReference type="PROSITE" id="PS50179"/>
    </source>
</evidence>
<feature type="region of interest" description="Disordered" evidence="26">
    <location>
        <begin position="1497"/>
        <end position="1614"/>
    </location>
</feature>
<comment type="function">
    <text evidence="1">Component of the ESCRT-0 complex which is the sorting receptor for ubiquitinated cargo proteins at the multivesicular body (MVB).</text>
</comment>
<accession>A0A0E9NBW1</accession>
<keyword evidence="18 25" id="KW-0238">DNA-binding</keyword>
<evidence type="ECO:0000256" key="19">
    <source>
        <dbReference type="ARBA" id="ARBA00023242"/>
    </source>
</evidence>
<feature type="domain" description="MCM C-terminal AAA(+) ATPase" evidence="28">
    <location>
        <begin position="446"/>
        <end position="652"/>
    </location>
</feature>
<dbReference type="PANTHER" id="PTHR11630">
    <property type="entry name" value="DNA REPLICATION LICENSING FACTOR MCM FAMILY MEMBER"/>
    <property type="match status" value="1"/>
</dbReference>
<dbReference type="GO" id="GO:0043596">
    <property type="term" value="C:nuclear replication fork"/>
    <property type="evidence" value="ECO:0007669"/>
    <property type="project" value="UniProtKB-ARBA"/>
</dbReference>
<dbReference type="FunFam" id="1.20.58.870:FF:000002">
    <property type="entry name" value="DNA helicase"/>
    <property type="match status" value="1"/>
</dbReference>
<dbReference type="Pfam" id="PF17207">
    <property type="entry name" value="MCM_OB"/>
    <property type="match status" value="1"/>
</dbReference>
<dbReference type="Gene3D" id="3.30.1640.10">
    <property type="entry name" value="mini-chromosome maintenance (MCM) complex, chain A, domain 1"/>
    <property type="match status" value="1"/>
</dbReference>
<dbReference type="SUPFAM" id="SSF50044">
    <property type="entry name" value="SH3-domain"/>
    <property type="match status" value="1"/>
</dbReference>
<feature type="compositionally biased region" description="Low complexity" evidence="26">
    <location>
        <begin position="1572"/>
        <end position="1592"/>
    </location>
</feature>
<dbReference type="GO" id="GO:0042555">
    <property type="term" value="C:MCM complex"/>
    <property type="evidence" value="ECO:0007669"/>
    <property type="project" value="InterPro"/>
</dbReference>
<keyword evidence="10" id="KW-0813">Transport</keyword>
<dbReference type="Gene3D" id="2.20.28.10">
    <property type="match status" value="1"/>
</dbReference>
<dbReference type="InterPro" id="IPR008942">
    <property type="entry name" value="ENTH_VHS"/>
</dbReference>
<evidence type="ECO:0000256" key="18">
    <source>
        <dbReference type="ARBA" id="ARBA00023125"/>
    </source>
</evidence>
<dbReference type="InterPro" id="IPR033762">
    <property type="entry name" value="MCM_OB"/>
</dbReference>
<dbReference type="SUPFAM" id="SSF52540">
    <property type="entry name" value="P-loop containing nucleoside triphosphate hydrolases"/>
    <property type="match status" value="1"/>
</dbReference>
<evidence type="ECO:0000313" key="30">
    <source>
        <dbReference type="EMBL" id="GAO46865.1"/>
    </source>
</evidence>
<feature type="region of interest" description="Disordered" evidence="26">
    <location>
        <begin position="1140"/>
        <end position="1176"/>
    </location>
</feature>
<evidence type="ECO:0000256" key="16">
    <source>
        <dbReference type="ARBA" id="ARBA00022840"/>
    </source>
</evidence>
<dbReference type="Gene3D" id="2.30.30.40">
    <property type="entry name" value="SH3 Domains"/>
    <property type="match status" value="1"/>
</dbReference>
<evidence type="ECO:0000256" key="24">
    <source>
        <dbReference type="PROSITE-ProRule" id="PRU00192"/>
    </source>
</evidence>
<dbReference type="Gene3D" id="1.20.5.1940">
    <property type="match status" value="1"/>
</dbReference>
<evidence type="ECO:0000256" key="14">
    <source>
        <dbReference type="ARBA" id="ARBA00022801"/>
    </source>
</evidence>
<dbReference type="InterPro" id="IPR027925">
    <property type="entry name" value="MCM_N"/>
</dbReference>
<dbReference type="EC" id="3.6.4.12" evidence="6"/>
<dbReference type="GO" id="GO:0003697">
    <property type="term" value="F:single-stranded DNA binding"/>
    <property type="evidence" value="ECO:0007669"/>
    <property type="project" value="TreeGrafter"/>
</dbReference>
<dbReference type="Pfam" id="PF00790">
    <property type="entry name" value="VHS"/>
    <property type="match status" value="1"/>
</dbReference>
<comment type="subcellular location">
    <subcellularLocation>
        <location evidence="3">Endosome membrane</location>
        <topology evidence="3">Peripheral membrane protein</topology>
        <orientation evidence="3">Cytoplasmic side</orientation>
    </subcellularLocation>
    <subcellularLocation>
        <location evidence="2">Nucleus</location>
    </subcellularLocation>
</comment>
<reference evidence="30 31" key="3">
    <citation type="journal article" date="2015" name="Genome Announc.">
        <title>Draft Genome Sequence of the Archiascomycetous Yeast Saitoella complicata.</title>
        <authorList>
            <person name="Yamauchi K."/>
            <person name="Kondo S."/>
            <person name="Hamamoto M."/>
            <person name="Takahashi Y."/>
            <person name="Ogura Y."/>
            <person name="Hayashi T."/>
            <person name="Nishida H."/>
        </authorList>
    </citation>
    <scope>NUCLEOTIDE SEQUENCE [LARGE SCALE GENOMIC DNA]</scope>
    <source>
        <strain evidence="30 31">NRRL Y-17804</strain>
    </source>
</reference>
<feature type="compositionally biased region" description="Low complexity" evidence="26">
    <location>
        <begin position="1539"/>
        <end position="1552"/>
    </location>
</feature>
<dbReference type="PROSITE" id="PS50330">
    <property type="entry name" value="UIM"/>
    <property type="match status" value="1"/>
</dbReference>
<dbReference type="Gene3D" id="3.40.50.300">
    <property type="entry name" value="P-loop containing nucleotide triphosphate hydrolases"/>
    <property type="match status" value="1"/>
</dbReference>
<feature type="domain" description="VHS" evidence="29">
    <location>
        <begin position="979"/>
        <end position="1103"/>
    </location>
</feature>
<dbReference type="SMART" id="SM00288">
    <property type="entry name" value="VHS"/>
    <property type="match status" value="1"/>
</dbReference>
<keyword evidence="20" id="KW-0131">Cell cycle</keyword>
<comment type="similarity">
    <text evidence="5">Belongs to the STAM family.</text>
</comment>
<proteinExistence type="inferred from homology"/>
<dbReference type="GO" id="GO:0010008">
    <property type="term" value="C:endosome membrane"/>
    <property type="evidence" value="ECO:0007669"/>
    <property type="project" value="UniProtKB-SubCell"/>
</dbReference>
<dbReference type="STRING" id="698492.A0A0E9NBW1"/>
<evidence type="ECO:0000256" key="10">
    <source>
        <dbReference type="ARBA" id="ARBA00022448"/>
    </source>
</evidence>
<dbReference type="PRINTS" id="PR01657">
    <property type="entry name" value="MCMFAMILY"/>
</dbReference>
<dbReference type="GO" id="GO:0005524">
    <property type="term" value="F:ATP binding"/>
    <property type="evidence" value="ECO:0007669"/>
    <property type="project" value="UniProtKB-KW"/>
</dbReference>
<feature type="compositionally biased region" description="Basic and acidic residues" evidence="26">
    <location>
        <begin position="357"/>
        <end position="372"/>
    </location>
</feature>
<keyword evidence="14" id="KW-0378">Hydrolase</keyword>
<dbReference type="Gene3D" id="2.40.50.140">
    <property type="entry name" value="Nucleic acid-binding proteins"/>
    <property type="match status" value="1"/>
</dbReference>
<dbReference type="GO" id="GO:0016192">
    <property type="term" value="P:vesicle-mediated transport"/>
    <property type="evidence" value="ECO:0007669"/>
    <property type="project" value="UniProtKB-ARBA"/>
</dbReference>
<dbReference type="SMART" id="SM00350">
    <property type="entry name" value="MCM"/>
    <property type="match status" value="1"/>
</dbReference>
<dbReference type="SUPFAM" id="SSF50249">
    <property type="entry name" value="Nucleic acid-binding proteins"/>
    <property type="match status" value="1"/>
</dbReference>
<evidence type="ECO:0000256" key="25">
    <source>
        <dbReference type="RuleBase" id="RU004070"/>
    </source>
</evidence>
<feature type="compositionally biased region" description="Basic and acidic residues" evidence="26">
    <location>
        <begin position="797"/>
        <end position="807"/>
    </location>
</feature>
<dbReference type="GO" id="GO:0035091">
    <property type="term" value="F:phosphatidylinositol binding"/>
    <property type="evidence" value="ECO:0007669"/>
    <property type="project" value="InterPro"/>
</dbReference>
<dbReference type="GO" id="GO:1990518">
    <property type="term" value="F:single-stranded 3'-5' DNA helicase activity"/>
    <property type="evidence" value="ECO:0007669"/>
    <property type="project" value="TreeGrafter"/>
</dbReference>
<dbReference type="GO" id="GO:0031261">
    <property type="term" value="C:DNA replication preinitiation complex"/>
    <property type="evidence" value="ECO:0007669"/>
    <property type="project" value="UniProtKB-ARBA"/>
</dbReference>
<dbReference type="InterPro" id="IPR002014">
    <property type="entry name" value="VHS_dom"/>
</dbReference>
<dbReference type="GO" id="GO:0000727">
    <property type="term" value="P:double-strand break repair via break-induced replication"/>
    <property type="evidence" value="ECO:0007669"/>
    <property type="project" value="TreeGrafter"/>
</dbReference>
<feature type="region of interest" description="Disordered" evidence="26">
    <location>
        <begin position="1366"/>
        <end position="1480"/>
    </location>
</feature>
<evidence type="ECO:0000256" key="21">
    <source>
        <dbReference type="ARBA" id="ARBA00073495"/>
    </source>
</evidence>
<keyword evidence="13" id="KW-0967">Endosome</keyword>
<dbReference type="InterPro" id="IPR018525">
    <property type="entry name" value="MCM_CS"/>
</dbReference>
<comment type="caution">
    <text evidence="30">The sequence shown here is derived from an EMBL/GenBank/DDBJ whole genome shotgun (WGS) entry which is preliminary data.</text>
</comment>
<dbReference type="InterPro" id="IPR004152">
    <property type="entry name" value="GAT_dom"/>
</dbReference>
<dbReference type="EMBL" id="BACD03000006">
    <property type="protein sequence ID" value="GAO46865.1"/>
    <property type="molecule type" value="Genomic_DNA"/>
</dbReference>
<evidence type="ECO:0000259" key="27">
    <source>
        <dbReference type="PROSITE" id="PS50002"/>
    </source>
</evidence>
<dbReference type="Gene3D" id="1.20.58.870">
    <property type="match status" value="1"/>
</dbReference>
<protein>
    <recommendedName>
        <fullName evidence="7">Class E vacuolar protein-sorting machinery protein HSE1</fullName>
        <ecNumber evidence="6">3.6.4.12</ecNumber>
    </recommendedName>
    <alternativeName>
        <fullName evidence="8">Class E vacuolar protein-sorting machinery protein hse1</fullName>
    </alternativeName>
    <alternativeName>
        <fullName evidence="21 22">DNA replication licensing factor MCM6</fullName>
    </alternativeName>
    <alternativeName>
        <fullName evidence="23">Minichromosome maintenance protein 6</fullName>
    </alternativeName>
</protein>
<feature type="compositionally biased region" description="Acidic residues" evidence="26">
    <location>
        <begin position="42"/>
        <end position="54"/>
    </location>
</feature>
<dbReference type="FunFam" id="3.30.1640.10:FF:000009">
    <property type="entry name" value="DNA helicase"/>
    <property type="match status" value="1"/>
</dbReference>
<evidence type="ECO:0000256" key="23">
    <source>
        <dbReference type="ARBA" id="ARBA00078178"/>
    </source>
</evidence>
<dbReference type="GO" id="GO:0006279">
    <property type="term" value="P:premeiotic DNA replication"/>
    <property type="evidence" value="ECO:0007669"/>
    <property type="project" value="UniProtKB-ARBA"/>
</dbReference>
<feature type="region of interest" description="Disordered" evidence="26">
    <location>
        <begin position="1"/>
        <end position="62"/>
    </location>
</feature>
<keyword evidence="17" id="KW-0653">Protein transport</keyword>
<evidence type="ECO:0000256" key="26">
    <source>
        <dbReference type="SAM" id="MobiDB-lite"/>
    </source>
</evidence>
<dbReference type="GO" id="GO:1902975">
    <property type="term" value="P:mitotic DNA replication initiation"/>
    <property type="evidence" value="ECO:0007669"/>
    <property type="project" value="UniProtKB-ARBA"/>
</dbReference>
<dbReference type="PRINTS" id="PR01662">
    <property type="entry name" value="MCMPROTEIN6"/>
</dbReference>
<evidence type="ECO:0000313" key="31">
    <source>
        <dbReference type="Proteomes" id="UP000033140"/>
    </source>
</evidence>
<evidence type="ECO:0000259" key="28">
    <source>
        <dbReference type="PROSITE" id="PS50051"/>
    </source>
</evidence>
<dbReference type="PROSITE" id="PS50002">
    <property type="entry name" value="SH3"/>
    <property type="match status" value="1"/>
</dbReference>
<evidence type="ECO:0000256" key="8">
    <source>
        <dbReference type="ARBA" id="ARBA00018978"/>
    </source>
</evidence>
<reference evidence="30 31" key="2">
    <citation type="journal article" date="2014" name="J. Gen. Appl. Microbiol.">
        <title>The early diverging ascomycetous budding yeast Saitoella complicata has three histone deacetylases belonging to the Clr6, Hos2, and Rpd3 lineages.</title>
        <authorList>
            <person name="Nishida H."/>
            <person name="Matsumoto T."/>
            <person name="Kondo S."/>
            <person name="Hamamoto M."/>
            <person name="Yoshikawa H."/>
        </authorList>
    </citation>
    <scope>NUCLEOTIDE SEQUENCE [LARGE SCALE GENOMIC DNA]</scope>
    <source>
        <strain evidence="30 31">NRRL Y-17804</strain>
    </source>
</reference>
<dbReference type="InterPro" id="IPR036028">
    <property type="entry name" value="SH3-like_dom_sf"/>
</dbReference>
<evidence type="ECO:0000256" key="20">
    <source>
        <dbReference type="ARBA" id="ARBA00023306"/>
    </source>
</evidence>
<dbReference type="FunFam" id="2.20.28.10:FF:000003">
    <property type="entry name" value="DNA helicase"/>
    <property type="match status" value="1"/>
</dbReference>
<dbReference type="InterPro" id="IPR001208">
    <property type="entry name" value="MCM_dom"/>
</dbReference>
<dbReference type="Pfam" id="PF00018">
    <property type="entry name" value="SH3_1"/>
    <property type="match status" value="1"/>
</dbReference>
<feature type="region of interest" description="Disordered" evidence="26">
    <location>
        <begin position="1103"/>
        <end position="1126"/>
    </location>
</feature>
<dbReference type="Pfam" id="PF18263">
    <property type="entry name" value="WHD_MCM6"/>
    <property type="match status" value="1"/>
</dbReference>
<evidence type="ECO:0000256" key="4">
    <source>
        <dbReference type="ARBA" id="ARBA00008010"/>
    </source>
</evidence>
<dbReference type="GO" id="GO:0005656">
    <property type="term" value="C:nuclear pre-replicative complex"/>
    <property type="evidence" value="ECO:0007669"/>
    <property type="project" value="UniProtKB-ARBA"/>
</dbReference>
<evidence type="ECO:0000256" key="7">
    <source>
        <dbReference type="ARBA" id="ARBA00017923"/>
    </source>
</evidence>
<dbReference type="GO" id="GO:0016787">
    <property type="term" value="F:hydrolase activity"/>
    <property type="evidence" value="ECO:0007669"/>
    <property type="project" value="UniProtKB-KW"/>
</dbReference>
<feature type="region of interest" description="Disordered" evidence="26">
    <location>
        <begin position="351"/>
        <end position="372"/>
    </location>
</feature>
<evidence type="ECO:0000256" key="17">
    <source>
        <dbReference type="ARBA" id="ARBA00022927"/>
    </source>
</evidence>